<proteinExistence type="predicted"/>
<accession>A0A8S5NFW5</accession>
<dbReference type="EMBL" id="BK015163">
    <property type="protein sequence ID" value="DAD93598.1"/>
    <property type="molecule type" value="Genomic_DNA"/>
</dbReference>
<reference evidence="1" key="1">
    <citation type="journal article" date="2021" name="Proc. Natl. Acad. Sci. U.S.A.">
        <title>A Catalog of Tens of Thousands of Viruses from Human Metagenomes Reveals Hidden Associations with Chronic Diseases.</title>
        <authorList>
            <person name="Tisza M.J."/>
            <person name="Buck C.B."/>
        </authorList>
    </citation>
    <scope>NUCLEOTIDE SEQUENCE</scope>
    <source>
        <strain evidence="1">CtKzN3</strain>
    </source>
</reference>
<organism evidence="1">
    <name type="scientific">Podoviridae sp. ctKzN3</name>
    <dbReference type="NCBI Taxonomy" id="2826553"/>
    <lineage>
        <taxon>Viruses</taxon>
        <taxon>Duplodnaviria</taxon>
        <taxon>Heunggongvirae</taxon>
        <taxon>Uroviricota</taxon>
        <taxon>Caudoviricetes</taxon>
    </lineage>
</organism>
<protein>
    <submittedName>
        <fullName evidence="1">Uncharacterized protein</fullName>
    </submittedName>
</protein>
<evidence type="ECO:0000313" key="1">
    <source>
        <dbReference type="EMBL" id="DAD93598.1"/>
    </source>
</evidence>
<name>A0A8S5NFW5_9CAUD</name>
<sequence length="58" mass="6956">MTTLQDYYNIYLPACQVLFANLEKSFFKYQLVSFSLPYKYIIAHSIRLVKSFFQKTFS</sequence>